<evidence type="ECO:0000313" key="2">
    <source>
        <dbReference type="Proteomes" id="UP000005459"/>
    </source>
</evidence>
<dbReference type="eggNOG" id="COG0316">
    <property type="taxonomic scope" value="Bacteria"/>
</dbReference>
<dbReference type="SUPFAM" id="SSF89360">
    <property type="entry name" value="HesB-like domain"/>
    <property type="match status" value="1"/>
</dbReference>
<dbReference type="Proteomes" id="UP000005459">
    <property type="component" value="Unassembled WGS sequence"/>
</dbReference>
<protein>
    <submittedName>
        <fullName evidence="1">HesB/YadR/YfhF-family protein</fullName>
    </submittedName>
</protein>
<organism evidence="1 2">
    <name type="scientific">Thiocapsa marina 5811</name>
    <dbReference type="NCBI Taxonomy" id="768671"/>
    <lineage>
        <taxon>Bacteria</taxon>
        <taxon>Pseudomonadati</taxon>
        <taxon>Pseudomonadota</taxon>
        <taxon>Gammaproteobacteria</taxon>
        <taxon>Chromatiales</taxon>
        <taxon>Chromatiaceae</taxon>
        <taxon>Thiocapsa</taxon>
    </lineage>
</organism>
<gene>
    <name evidence="1" type="ORF">ThimaDRAFT_2902</name>
</gene>
<evidence type="ECO:0000313" key="1">
    <source>
        <dbReference type="EMBL" id="EGV17843.1"/>
    </source>
</evidence>
<name>F9UD99_9GAMM</name>
<reference evidence="1 2" key="1">
    <citation type="submission" date="2011-06" db="EMBL/GenBank/DDBJ databases">
        <title>The draft genome of Thiocapsa marina 5811.</title>
        <authorList>
            <consortium name="US DOE Joint Genome Institute (JGI-PGF)"/>
            <person name="Lucas S."/>
            <person name="Han J."/>
            <person name="Cheng J.-F."/>
            <person name="Goodwin L."/>
            <person name="Pitluck S."/>
            <person name="Peters L."/>
            <person name="Land M.L."/>
            <person name="Hauser L."/>
            <person name="Vogl K."/>
            <person name="Liu Z."/>
            <person name="Imhoff J."/>
            <person name="Thiel V."/>
            <person name="Frigaard N.-U."/>
            <person name="Bryant D."/>
            <person name="Woyke T.J."/>
        </authorList>
    </citation>
    <scope>NUCLEOTIDE SEQUENCE [LARGE SCALE GENOMIC DNA]</scope>
    <source>
        <strain evidence="1 2">5811</strain>
    </source>
</reference>
<dbReference type="OrthoDB" id="9795497at2"/>
<proteinExistence type="predicted"/>
<sequence length="104" mass="11605">MFTLTTAAADQVLKAAQQGGTEGMSLRLAAFQMQDGAIDYRIGFDEPTEDDIRMSCAGVDIVMTPEQVPLLDQTTMDYVEMEPGQFRFIFLNPKDPHYKPPTEV</sequence>
<dbReference type="RefSeq" id="WP_007193774.1">
    <property type="nucleotide sequence ID" value="NZ_AFWV01000009.1"/>
</dbReference>
<dbReference type="STRING" id="768671.ThimaDRAFT_2902"/>
<dbReference type="InterPro" id="IPR035903">
    <property type="entry name" value="HesB-like_dom_sf"/>
</dbReference>
<dbReference type="EMBL" id="AFWV01000009">
    <property type="protein sequence ID" value="EGV17843.1"/>
    <property type="molecule type" value="Genomic_DNA"/>
</dbReference>
<accession>F9UD99</accession>
<keyword evidence="2" id="KW-1185">Reference proteome</keyword>
<dbReference type="Gene3D" id="2.60.300.12">
    <property type="entry name" value="HesB-like domain"/>
    <property type="match status" value="1"/>
</dbReference>
<dbReference type="AlphaFoldDB" id="F9UD99"/>